<dbReference type="EMBL" id="ACGV01000130">
    <property type="protein sequence ID" value="EEJ40425.1"/>
    <property type="molecule type" value="Genomic_DNA"/>
</dbReference>
<protein>
    <submittedName>
        <fullName evidence="1">Uncharacterized protein</fullName>
    </submittedName>
</protein>
<dbReference type="AlphaFoldDB" id="C2EUJ2"/>
<dbReference type="Proteomes" id="UP000004483">
    <property type="component" value="Unassembled WGS sequence"/>
</dbReference>
<dbReference type="HOGENOM" id="CLU_197480_0_0_9"/>
<accession>C2EUJ2</accession>
<evidence type="ECO:0000313" key="2">
    <source>
        <dbReference type="Proteomes" id="UP000004483"/>
    </source>
</evidence>
<proteinExistence type="predicted"/>
<gene>
    <name evidence="1" type="ORF">HMPREF0549_1128</name>
</gene>
<name>C2EUJ2_9LACO</name>
<sequence>MEVLGMTTVYIQDKENATQEFNCSDGSTGVLKVEDLTTTPTYYFKFYAHSHPSFRLTDNDFHDGKKVVIRDIMAKDQIALKFT</sequence>
<dbReference type="eggNOG" id="ENOG5030AXG">
    <property type="taxonomic scope" value="Bacteria"/>
</dbReference>
<comment type="caution">
    <text evidence="1">The sequence shown here is derived from an EMBL/GenBank/DDBJ whole genome shotgun (WGS) entry which is preliminary data.</text>
</comment>
<evidence type="ECO:0000313" key="1">
    <source>
        <dbReference type="EMBL" id="EEJ40425.1"/>
    </source>
</evidence>
<reference evidence="1 2" key="1">
    <citation type="submission" date="2009-01" db="EMBL/GenBank/DDBJ databases">
        <authorList>
            <person name="Qin X."/>
            <person name="Bachman B."/>
            <person name="Battles P."/>
            <person name="Bell A."/>
            <person name="Bess C."/>
            <person name="Bickham C."/>
            <person name="Chaboub L."/>
            <person name="Chen D."/>
            <person name="Coyle M."/>
            <person name="Deiros D.R."/>
            <person name="Dinh H."/>
            <person name="Forbes L."/>
            <person name="Fowler G."/>
            <person name="Francisco L."/>
            <person name="Fu Q."/>
            <person name="Gubbala S."/>
            <person name="Hale W."/>
            <person name="Han Y."/>
            <person name="Hemphill L."/>
            <person name="Highlander S.K."/>
            <person name="Hirani K."/>
            <person name="Hogues M."/>
            <person name="Jackson L."/>
            <person name="Jakkamsetti A."/>
            <person name="Javaid M."/>
            <person name="Jiang H."/>
            <person name="Korchina V."/>
            <person name="Kovar C."/>
            <person name="Lara F."/>
            <person name="Lee S."/>
            <person name="Mata R."/>
            <person name="Mathew T."/>
            <person name="Moen C."/>
            <person name="Morales K."/>
            <person name="Munidasa M."/>
            <person name="Nazareth L."/>
            <person name="Ngo R."/>
            <person name="Nguyen L."/>
            <person name="Okwuonu G."/>
            <person name="Ongeri F."/>
            <person name="Patil S."/>
            <person name="Petrosino J."/>
            <person name="Pham C."/>
            <person name="Pham P."/>
            <person name="Pu L.-L."/>
            <person name="Puazo M."/>
            <person name="Raj R."/>
            <person name="Reid J."/>
            <person name="Rouhana J."/>
            <person name="Saada N."/>
            <person name="Shang Y."/>
            <person name="Simmons D."/>
            <person name="Thornton R."/>
            <person name="Warren J."/>
            <person name="Weissenberger G."/>
            <person name="Zhang J."/>
            <person name="Zhang L."/>
            <person name="Zhou C."/>
            <person name="Zhu D."/>
            <person name="Muzny D."/>
            <person name="Worley K."/>
            <person name="Gibbs R."/>
        </authorList>
    </citation>
    <scope>NUCLEOTIDE SEQUENCE [LARGE SCALE GENOMIC DNA]</scope>
    <source>
        <strain evidence="1 2">ATCC 49540</strain>
    </source>
</reference>
<organism evidence="1 2">
    <name type="scientific">Limosilactobacillus vaginalis DSM 5837 = ATCC 49540</name>
    <dbReference type="NCBI Taxonomy" id="1423814"/>
    <lineage>
        <taxon>Bacteria</taxon>
        <taxon>Bacillati</taxon>
        <taxon>Bacillota</taxon>
        <taxon>Bacilli</taxon>
        <taxon>Lactobacillales</taxon>
        <taxon>Lactobacillaceae</taxon>
        <taxon>Limosilactobacillus</taxon>
    </lineage>
</organism>